<accession>A0A5C1K9X4</accession>
<gene>
    <name evidence="2" type="ORF">PA1P1_001</name>
</gene>
<organism evidence="2 3">
    <name type="scientific">Pseudomonas phage PaP1_EPu-2019</name>
    <dbReference type="NCBI Taxonomy" id="2611413"/>
    <lineage>
        <taxon>Viruses</taxon>
        <taxon>Duplodnaviria</taxon>
        <taxon>Heunggongvirae</taxon>
        <taxon>Uroviricota</taxon>
        <taxon>Caudoviricetes</taxon>
        <taxon>Lindbergviridae</taxon>
        <taxon>Pbunavirus</taxon>
        <taxon>Pbunavirus PA8P1</taxon>
    </lineage>
</organism>
<feature type="region of interest" description="Disordered" evidence="1">
    <location>
        <begin position="160"/>
        <end position="193"/>
    </location>
</feature>
<evidence type="ECO:0000256" key="1">
    <source>
        <dbReference type="SAM" id="MobiDB-lite"/>
    </source>
</evidence>
<sequence length="193" mass="21720">MTKHYSPDDLVTPQEFADPHFAAINQKRFDLYIDLRVQGYSSWRVFRAIWGEEHMDGPAQARIFAMESNPYYRKQFKAKLNATKTSDLWNPKTALHELLQMVRDPTVKDSSRLSAIKELNVLAEITFVDESGKTRIGRGLADFYASEAEAQTATVAAAAEANGYVPEGEEGDFPSPSPEPTEEDRANPHLDIK</sequence>
<dbReference type="Proteomes" id="UP000323250">
    <property type="component" value="Segment"/>
</dbReference>
<evidence type="ECO:0000313" key="3">
    <source>
        <dbReference type="Proteomes" id="UP000323250"/>
    </source>
</evidence>
<name>A0A5C1K9X4_9CAUD</name>
<evidence type="ECO:0000313" key="2">
    <source>
        <dbReference type="EMBL" id="QEM42691.1"/>
    </source>
</evidence>
<proteinExistence type="predicted"/>
<feature type="compositionally biased region" description="Basic and acidic residues" evidence="1">
    <location>
        <begin position="183"/>
        <end position="193"/>
    </location>
</feature>
<evidence type="ECO:0008006" key="4">
    <source>
        <dbReference type="Google" id="ProtNLM"/>
    </source>
</evidence>
<reference evidence="2 3" key="1">
    <citation type="submission" date="2019-07" db="EMBL/GenBank/DDBJ databases">
        <title>The genomic characterization of four Pseudomonas aeruginosa specific phages belonging to genus Pbunavirus.</title>
        <authorList>
            <person name="Pulkkinen E."/>
            <person name="Hietikko A."/>
            <person name="Patinen T."/>
            <person name="Skurnik M."/>
        </authorList>
    </citation>
    <scope>NUCLEOTIDE SEQUENCE [LARGE SCALE GENOMIC DNA]</scope>
</reference>
<protein>
    <recommendedName>
        <fullName evidence="4">Terminase small subunit</fullName>
    </recommendedName>
</protein>
<dbReference type="EMBL" id="MN131141">
    <property type="protein sequence ID" value="QEM42691.1"/>
    <property type="molecule type" value="Genomic_DNA"/>
</dbReference>